<sequence length="75" mass="8511">MEVPLPTTWKSLNIERYDGTTDPDEHIDAYITQINLYTNGDAIMCRVFPTSLKGAALSWYTQLPSRSVDNFNTLV</sequence>
<evidence type="ECO:0008006" key="3">
    <source>
        <dbReference type="Google" id="ProtNLM"/>
    </source>
</evidence>
<evidence type="ECO:0000313" key="1">
    <source>
        <dbReference type="EMBL" id="KYP71814.1"/>
    </source>
</evidence>
<dbReference type="EMBL" id="CM003605">
    <property type="protein sequence ID" value="KYP71814.1"/>
    <property type="molecule type" value="Genomic_DNA"/>
</dbReference>
<dbReference type="Gramene" id="C.cajan_10776.t">
    <property type="protein sequence ID" value="C.cajan_10776.t.cds1"/>
    <property type="gene ID" value="C.cajan_10776"/>
</dbReference>
<dbReference type="PANTHER" id="PTHR33223:SF10">
    <property type="entry name" value="AMINOTRANSFERASE-LIKE PLANT MOBILE DOMAIN-CONTAINING PROTEIN"/>
    <property type="match status" value="1"/>
</dbReference>
<dbReference type="Proteomes" id="UP000075243">
    <property type="component" value="Chromosome 3"/>
</dbReference>
<dbReference type="PANTHER" id="PTHR33223">
    <property type="entry name" value="CCHC-TYPE DOMAIN-CONTAINING PROTEIN"/>
    <property type="match status" value="1"/>
</dbReference>
<organism evidence="1 2">
    <name type="scientific">Cajanus cajan</name>
    <name type="common">Pigeon pea</name>
    <name type="synonym">Cajanus indicus</name>
    <dbReference type="NCBI Taxonomy" id="3821"/>
    <lineage>
        <taxon>Eukaryota</taxon>
        <taxon>Viridiplantae</taxon>
        <taxon>Streptophyta</taxon>
        <taxon>Embryophyta</taxon>
        <taxon>Tracheophyta</taxon>
        <taxon>Spermatophyta</taxon>
        <taxon>Magnoliopsida</taxon>
        <taxon>eudicotyledons</taxon>
        <taxon>Gunneridae</taxon>
        <taxon>Pentapetalae</taxon>
        <taxon>rosids</taxon>
        <taxon>fabids</taxon>
        <taxon>Fabales</taxon>
        <taxon>Fabaceae</taxon>
        <taxon>Papilionoideae</taxon>
        <taxon>50 kb inversion clade</taxon>
        <taxon>NPAAA clade</taxon>
        <taxon>indigoferoid/millettioid clade</taxon>
        <taxon>Phaseoleae</taxon>
        <taxon>Cajanus</taxon>
    </lineage>
</organism>
<evidence type="ECO:0000313" key="2">
    <source>
        <dbReference type="Proteomes" id="UP000075243"/>
    </source>
</evidence>
<proteinExistence type="predicted"/>
<name>A0A151TXX3_CAJCA</name>
<dbReference type="AlphaFoldDB" id="A0A151TXX3"/>
<gene>
    <name evidence="1" type="ORF">KK1_011087</name>
</gene>
<keyword evidence="2" id="KW-1185">Reference proteome</keyword>
<accession>A0A151TXX3</accession>
<reference evidence="1 2" key="1">
    <citation type="journal article" date="2012" name="Nat. Biotechnol.">
        <title>Draft genome sequence of pigeonpea (Cajanus cajan), an orphan legume crop of resource-poor farmers.</title>
        <authorList>
            <person name="Varshney R.K."/>
            <person name="Chen W."/>
            <person name="Li Y."/>
            <person name="Bharti A.K."/>
            <person name="Saxena R.K."/>
            <person name="Schlueter J.A."/>
            <person name="Donoghue M.T."/>
            <person name="Azam S."/>
            <person name="Fan G."/>
            <person name="Whaley A.M."/>
            <person name="Farmer A.D."/>
            <person name="Sheridan J."/>
            <person name="Iwata A."/>
            <person name="Tuteja R."/>
            <person name="Penmetsa R.V."/>
            <person name="Wu W."/>
            <person name="Upadhyaya H.D."/>
            <person name="Yang S.P."/>
            <person name="Shah T."/>
            <person name="Saxena K.B."/>
            <person name="Michael T."/>
            <person name="McCombie W.R."/>
            <person name="Yang B."/>
            <person name="Zhang G."/>
            <person name="Yang H."/>
            <person name="Wang J."/>
            <person name="Spillane C."/>
            <person name="Cook D.R."/>
            <person name="May G.D."/>
            <person name="Xu X."/>
            <person name="Jackson S.A."/>
        </authorList>
    </citation>
    <scope>NUCLEOTIDE SEQUENCE [LARGE SCALE GENOMIC DNA]</scope>
    <source>
        <strain evidence="2">cv. Asha</strain>
    </source>
</reference>
<protein>
    <recommendedName>
        <fullName evidence="3">Retrotransposon gag domain-containing protein</fullName>
    </recommendedName>
</protein>